<evidence type="ECO:0000256" key="6">
    <source>
        <dbReference type="ARBA" id="ARBA00023194"/>
    </source>
</evidence>
<dbReference type="Gene3D" id="3.90.180.10">
    <property type="entry name" value="Medium-chain alcohol dehydrogenases, catalytic domain"/>
    <property type="match status" value="1"/>
</dbReference>
<feature type="region of interest" description="Disordered" evidence="10">
    <location>
        <begin position="3580"/>
        <end position="3600"/>
    </location>
</feature>
<keyword evidence="15" id="KW-1185">Reference proteome</keyword>
<dbReference type="InterPro" id="IPR036299">
    <property type="entry name" value="Polyketide_synth_docking_sf"/>
</dbReference>
<evidence type="ECO:0000256" key="10">
    <source>
        <dbReference type="SAM" id="MobiDB-lite"/>
    </source>
</evidence>
<evidence type="ECO:0000313" key="14">
    <source>
        <dbReference type="EMBL" id="MFH8544736.1"/>
    </source>
</evidence>
<dbReference type="Pfam" id="PF08659">
    <property type="entry name" value="KR"/>
    <property type="match status" value="3"/>
</dbReference>
<dbReference type="Gene3D" id="3.40.50.11460">
    <property type="match status" value="1"/>
</dbReference>
<dbReference type="Pfam" id="PF08990">
    <property type="entry name" value="Docking"/>
    <property type="match status" value="1"/>
</dbReference>
<dbReference type="Gene3D" id="3.40.50.720">
    <property type="entry name" value="NAD(P)-binding Rossmann-like Domain"/>
    <property type="match status" value="3"/>
</dbReference>
<dbReference type="InterPro" id="IPR049900">
    <property type="entry name" value="PKS_mFAS_DH"/>
</dbReference>
<dbReference type="PROSITE" id="PS50075">
    <property type="entry name" value="CARRIER"/>
    <property type="match status" value="3"/>
</dbReference>
<dbReference type="InterPro" id="IPR014043">
    <property type="entry name" value="Acyl_transferase_dom"/>
</dbReference>
<dbReference type="CDD" id="cd00833">
    <property type="entry name" value="PKS"/>
    <property type="match status" value="3"/>
</dbReference>
<evidence type="ECO:0000259" key="11">
    <source>
        <dbReference type="PROSITE" id="PS50075"/>
    </source>
</evidence>
<dbReference type="InterPro" id="IPR020843">
    <property type="entry name" value="ER"/>
</dbReference>
<dbReference type="Pfam" id="PF00698">
    <property type="entry name" value="Acyl_transf_1"/>
    <property type="match status" value="3"/>
</dbReference>
<keyword evidence="5" id="KW-0808">Transferase</keyword>
<dbReference type="SUPFAM" id="SSF47336">
    <property type="entry name" value="ACP-like"/>
    <property type="match status" value="3"/>
</dbReference>
<dbReference type="Pfam" id="PF00109">
    <property type="entry name" value="ketoacyl-synt"/>
    <property type="match status" value="3"/>
</dbReference>
<evidence type="ECO:0000256" key="8">
    <source>
        <dbReference type="ARBA" id="ARBA00023315"/>
    </source>
</evidence>
<dbReference type="EMBL" id="JBIRGQ010000001">
    <property type="protein sequence ID" value="MFH8544736.1"/>
    <property type="molecule type" value="Genomic_DNA"/>
</dbReference>
<accession>A0ABW7QID6</accession>
<dbReference type="SUPFAM" id="SSF55048">
    <property type="entry name" value="Probable ACP-binding domain of malonyl-CoA ACP transacylase"/>
    <property type="match status" value="3"/>
</dbReference>
<dbReference type="InterPro" id="IPR049551">
    <property type="entry name" value="PKS_DH_C"/>
</dbReference>
<dbReference type="NCBIfam" id="NF045894">
    <property type="entry name" value="PKS_plus_SDR"/>
    <property type="match status" value="2"/>
</dbReference>
<feature type="compositionally biased region" description="Acidic residues" evidence="10">
    <location>
        <begin position="4145"/>
        <end position="4161"/>
    </location>
</feature>
<keyword evidence="7" id="KW-0511">Multifunctional enzyme</keyword>
<feature type="domain" description="Ketosynthase family 3 (KS3)" evidence="12">
    <location>
        <begin position="3715"/>
        <end position="4143"/>
    </location>
</feature>
<evidence type="ECO:0000256" key="5">
    <source>
        <dbReference type="ARBA" id="ARBA00022679"/>
    </source>
</evidence>
<dbReference type="InterPro" id="IPR011032">
    <property type="entry name" value="GroES-like_sf"/>
</dbReference>
<dbReference type="Pfam" id="PF16197">
    <property type="entry name" value="KAsynt_C_assoc"/>
    <property type="match status" value="2"/>
</dbReference>
<evidence type="ECO:0000259" key="12">
    <source>
        <dbReference type="PROSITE" id="PS52004"/>
    </source>
</evidence>
<proteinExistence type="predicted"/>
<dbReference type="SMART" id="SM00826">
    <property type="entry name" value="PKS_DH"/>
    <property type="match status" value="1"/>
</dbReference>
<dbReference type="InterPro" id="IPR042104">
    <property type="entry name" value="PKS_dehydratase_sf"/>
</dbReference>
<dbReference type="InterPro" id="IPR020807">
    <property type="entry name" value="PKS_DH"/>
</dbReference>
<keyword evidence="8" id="KW-0012">Acyltransferase</keyword>
<dbReference type="Pfam" id="PF00550">
    <property type="entry name" value="PP-binding"/>
    <property type="match status" value="3"/>
</dbReference>
<dbReference type="InterPro" id="IPR055123">
    <property type="entry name" value="SpnB-like_Rossmann"/>
</dbReference>
<dbReference type="InterPro" id="IPR016036">
    <property type="entry name" value="Malonyl_transacylase_ACP-bd"/>
</dbReference>
<dbReference type="PROSITE" id="PS52004">
    <property type="entry name" value="KS3_2"/>
    <property type="match status" value="3"/>
</dbReference>
<feature type="domain" description="Ketosynthase family 3 (KS3)" evidence="12">
    <location>
        <begin position="2130"/>
        <end position="2558"/>
    </location>
</feature>
<dbReference type="CDD" id="cd08956">
    <property type="entry name" value="KR_3_FAS_SDR_x"/>
    <property type="match status" value="1"/>
</dbReference>
<evidence type="ECO:0000256" key="3">
    <source>
        <dbReference type="ARBA" id="ARBA00022450"/>
    </source>
</evidence>
<dbReference type="Gene3D" id="3.40.366.10">
    <property type="entry name" value="Malonyl-Coenzyme A Acyl Carrier Protein, domain 2"/>
    <property type="match status" value="3"/>
</dbReference>
<evidence type="ECO:0000256" key="7">
    <source>
        <dbReference type="ARBA" id="ARBA00023268"/>
    </source>
</evidence>
<dbReference type="SMART" id="SM00827">
    <property type="entry name" value="PKS_AT"/>
    <property type="match status" value="3"/>
</dbReference>
<evidence type="ECO:0000313" key="15">
    <source>
        <dbReference type="Proteomes" id="UP001610818"/>
    </source>
</evidence>
<evidence type="ECO:0000256" key="9">
    <source>
        <dbReference type="PROSITE-ProRule" id="PRU01363"/>
    </source>
</evidence>
<dbReference type="SUPFAM" id="SSF101173">
    <property type="entry name" value="Docking domain B of the erythromycin polyketide synthase (DEBS)"/>
    <property type="match status" value="1"/>
</dbReference>
<comment type="cofactor">
    <cofactor evidence="1">
        <name>pantetheine 4'-phosphate</name>
        <dbReference type="ChEBI" id="CHEBI:47942"/>
    </cofactor>
</comment>
<dbReference type="SUPFAM" id="SSF50129">
    <property type="entry name" value="GroES-like"/>
    <property type="match status" value="1"/>
</dbReference>
<dbReference type="Pfam" id="PF22953">
    <property type="entry name" value="SpnB_Rossmann"/>
    <property type="match status" value="1"/>
</dbReference>
<dbReference type="CDD" id="cd05195">
    <property type="entry name" value="enoyl_red"/>
    <property type="match status" value="1"/>
</dbReference>
<dbReference type="SMART" id="SM00825">
    <property type="entry name" value="PKS_KS"/>
    <property type="match status" value="3"/>
</dbReference>
<dbReference type="PROSITE" id="PS00606">
    <property type="entry name" value="KS3_1"/>
    <property type="match status" value="3"/>
</dbReference>
<dbReference type="CDD" id="cd08952">
    <property type="entry name" value="KR_1_SDR_x"/>
    <property type="match status" value="2"/>
</dbReference>
<sequence length="5349" mass="561722">MSNEEKLRDYLKRTTSDLRQARRRLREVEERDQEPIAIVAMSCRYPGGVRNPEELWQLVTDGTDALTPFPTNRGWDPDALYDPDPDNSGTSYAREGGFLHEADQFDAGFFGISPREALATDPQQRLLLESSWELFERAGIDPGSLRGSRTGVFAGVMYHDYASRLHSVPEDVEGYLGTGASSSIVSGRVAYTFGLEGPAVTIDTACSSSLVALHLAAQALRQGECTMALAGGVTVMFTPGTFVDFSKQRGLASDGRCKPFAEAADGTGWGEGVGLLLLERLSDARRNGHQVLAVVRGSAVNQDGASNGLTAPNGPSQQRVILQALANSRLAPEEIDVVEGHGTGTTLGDPIEAQALIATYGQGRPQDRPLWLGSVKSNIGHTQAAAGVAGVIKMVMAMREGVLPQTLHVDRPSTHVDWSAGAVELLTEARDWPDQEGDAAAPRRAGVSSFGVSGTNAHVIVEQAPVAEEAEESAEVSAPVEGVSSSTVVPWVVSGKSADALRAQTARLREFVLAEDVLDPVDVGWSLLSARAVHEHRTVVFGRDRDTFVAGLESGISGSVAEGCVGVVFTGQGSQRIGMGRELYEAFPVFADALDEVCAHLDAVLDRPLKDVMFGEDAELLSRTGYAQAALFAVEVALYRLAESFGVRPEVVGGHSVGELAAAYVAGLWSLEDAARLVAARGRLMQALPEGGAMLAVQVAEADVLPLLDGLEQRVGLAAVNGPSQVVLSGERAALEGIAETLKAEGRKVRWLKVSHAFHSPLMAPVLDDFRKVAKSLTFNTPKLPVVSNLTGLLAEAAQLQDPEYWVRHVREAVRFHDGLNSLTEYGVSTLIELGPDAVLTAMAHDTLTEPEAQAGLIAALRKDRPEPDTFLTALARAYVRGASVDWTPLYAPVENRRRVDLPTYAFQHQGYWLHAPALTGDVTSVGLAEADHPLIGAAIQVAGSEARLFTSLLSIDTHPWFADHTVAGRTLLPGTAFVELAVRAGDEFGLDVLEELILEAPLVLPEDGTGVQVQLWVEEPDETGRRAFTLHSRHQNDIVDEPWTRHATGVLAADERTSTGFELTQWPPVGAVDLDIDDLYEGFASAGLDYGPAFQGVRAAWRRGGEVFAEVVLPEEQQDEAGEYGLHPALLDASLHAVAFTALGAADTAESAGRPRLPFSWSGVSLFATGAATLRVRLAAAGTDSVSLAAWDESGKAVAAVESLMLRELATDELNAAPGTSDDEPLFRLDWSVVAAPAVPLVGSCAVVGEDGLGLRAALEGAGVSVSVYADVAELVAAVGGGLVPVPERVFVGCAGESVRGSLGAALDVVGQWLGFAGGEGSRLVVVTSGAVGVGAGDVVSAAGLVDAPVWGLVRSAQSENPGRFSLLDVASDPESLALVAGVSSLDEPQMAIRGGVVWAPRLVRASAGQALEVPGTDRWKLGVTGRGTLENLALLPDTDETVLGVGEVLVEVRAAGVNFRDPLIALGMYPGEATMGTEGAGVVVEVGPDVTDLAPGDQIFGLLEGGFGPLAVADARMVARMPEGWSFAQAAAVPTVFLTAYYALRDLAGLEAGESLLVHAAAGGVGMAAVQLAGHFGAEVFGTASAGKWDVLRGLGVDDARIASSRTLDFETSVLAATDGRGVDVVLNSLAREFVDASLRLLPRGGRFVEMGKTDLRDPETVARGHAGVEYQSFDLAEVSPDRIRVMLAEILELFERGVLRPLPVRAWDIRRAPEAFRYLGQARHVGKVVLTLPPRLRAEGTVLVTGALGGLGRVVARHLVERHGVRDLLLVSRRGERAAGADELRVQLEGLGARVRIAACDVADREALAVLLAGVGGELSAVVHVAGVVDDGVVTSLTRERLDAVLRPKADAALHMHELTAHLDLSAFVLFSSAAGVLGSAGQANYAAANTYLDGLAALRRAQGLPATSLAWGLWASEQGGMAGVLDEGDIERMSRAGVSALSVVEGLALLDAALAAPDGALVPMKLDPGVLRAQFAGGEVPHLFRTLVRGGGNRTRRVVDSGGSRTAAVTSFADQLAALPAENRGRALLDLVCAQVAAVLGYASADDVVATKAFKELGFDSLTAVELRNRLNTTSGLRLPASLIFDYPTPKVLAQHLETELIGTLPESAAQGASLTTAPAVAPSADEPIAIVAMSCRFPGGVHTPEDLWRLLTDEEEAITEFPAGRGWDVESLYDPDPERLGTSYAREGGFLHDAGDFDAAFFGISPREALAMDPQQRLLLETSWEAFERAGIDPATLHGSRTGVFAGLIYHEYGSQLTSVPEGVEGYLGTGSSGSIASGRISYSFGLEGPAVTVDTACSSSLVALHLAAQALRQGECTMALAGGVTVMPTAGTFIDFSRQRGLAPDGRCKPFAAAADGTSWGEGVGMLVLERLSDARANGHPVLAVVRGSAVNQDGASNGLTAPNGPSQQRVIRAALDSARLTPADVDAVEAHGTGTPLGDPIEAQALIAAYGKDRPAGRPLLLGSVKSNIGHTQAAAGVAGVIKMVMAMRHGMLPSTLNLNEPTHEVDWSAGTVELLADARTWPDRESGVPRRAGVSSFGVSGTNAHVIVEQAPADAPNGVAAPAAPSPVVSGVVPLVLSGKTPDALRGQAARLHRHLVAHADMGPADVGYSLALSRSRFEHRGVVLGGDREELLAGLERLAGGDTAAAGVVVGRAPGSARPVFVFPGQGSQWAGMAAELLDSSTVFAERMRECADALSQYVDWDLFEELDGGNFDRVDVVQPVLFAVMVSLAAVWRAAGVEPAAVVGHSQGEIAAACVAGALSLEDAARVVALRSQAIVELSGRGGMVSVPLPAEQVRALLPQWDDRISVAAVNGPSQVVVSGEPEALRELVAHCEQRDIRARTIPVDYASHSSHVEAIETHLAGVLAPVTPQPPQVPVFSTLTGDWLEADTPMDAGYWYRNLRQTVLFEQATRGLLAEGHNLFLEMSPHPVLTVPVQAVIEDAGREGAALALGSLRRDEGTAHRLAQSISEAHVHGAELDWQAIFPATDRTAVDLPTYAFQHQHYWLLSPEDDPADAAPLAQVDEVEARFWEAVEREDLEELAAELDADAASAELGAVLPVLSSWRRQRRERTVVDGWRYRVTWKPLSGSLPSPALAGRWLVVVPEEAAEHPWVAGVVEALAKSGAEPYQLLVPRSEITRAELTEQLRQAAVTESGDPLSGAVSLLALAEQPHPTHAVLPTGLADTITLVQALEDAGIDARLWLASSGAVATGRGGDQVDHPVQAQVWGFGRVVALEHPDRWGGLIDLPATPDARTRARFAGILAGEGGDEDQVALRGSGVFVRRLVRAAPTDRRSTPASPWKPRGTVLVTGGTGALGPFIARWLARGGAEHLVLTSRRGMDAPGATELKSEIEEMGVQVTIAACDVADREAVSALLDRLADDGHTLRAVIHAAALIELGSVATTSLAEFAEIAAAKVAGADVLDELLDGTDSAHGSELDAFVLFSSIAGVWGSGDHGAYAAANAYLDALAEHRRARGLHAISVAWGVWNVVNARESGSAPIDVDPEQLRRQGLPFLDPDLAFAGMQQALDDDETFLAVADVDWDQFVPVFTSRRARPLLSDLPDARRILDAQNGDGRSADGSSGDGGDDGAADLRRRLTGLAGPEQDRILLDLVLAHAAAVLGYDSAAALDPERAFREFGFDSLTAVDLRNRLGGATGLRLPTTVVFDHPNGLALAAYLRDQVLGDAGRATGASTTSTTPVAASDDEQIAIVAMSCRYPGGISSPEEMWQVLDTSADVVGGYPTNRGWNVAALYDPDPETPGTTTTRGGGFLHDAGAFDPAFFGVSPREALSMDPQQRLLLETSWEAFERAGIDPKSMRGESAGVFVGMNYQDYGTGPGQVSAGGEGHILTGSAPSVLSGRIAYTLGLEGPAISLDTACSSSLVAMHMAAQALRQGECDMALAGGVAVMSSPGSLIAFSQQRGLAADGRCKAFASAADGMGMAEGVGMVLLERLSDARANGHKVLAVVRGSAINQDGASNGLTAPNGPSQQRVIRAALANAGLATGDVDAVEAHGTGTTLGDPIEAQALLATYGQDRPEGQPLWLGSVKSNIGHSQAASGVAGVIKMVLAMQHGVLPQTLHIEQPTAEVDWTEGAVELLTEAREWTERAAGVPRRAGVSSFGMSGTNAHVILEEGPDVPDVPEAEETTEAVDAEPAAGTGEPSPVLSGVVPLVLSGRTPQALRAQAARLRERLLADADSGLADVAFSLAVTRSRFEHRGAVLAQDREQLLSGLERLAADDATAADVVSGHVVAGARRPVFVFPGQGSQWAGMAVELLDDSPVFAERMGECAVALSEFVDWDLFEELNGGNFDRVDVVQPVLFAVMVSLAAVWRAAGVEPAAVVGHSQGEIAAACVAGALSLEDAARVVALRSQAILELSGKGGMVSVPLPEAQVRALLSQWDDRISVAAVNGPSQVVVSGDSEALRELVAHCEQRDIRARTIPVDYASHSSHVEAIETHLAGVLAPVTPQPPQVPVFSTLTGDWLEADTPMDAGYWYQNLRQTVLFEQATRGLLSDGHGLFLEMSPHPVLTVPVQATIDETDQSTAVTLGSLRRDEGGAHRLAQSIAEAHVHGAELDWQALFPGARSNVDLPTYAFQREHYWLLAPEEAQGAGASHEVDEVEARFWEAVEREDLEQLAAELDTDGASAELGAVLPVLSSWRRQRRERSAVDALRYRVAWHPLPGGPSGTAALTGRWLTVVPETAADHPWTAGVAQALTHAGAEPVELRVDAGKVTRAELAETLREQGELAGVVSLLGFDESALSAYAAVPAGHAATVALVQALGDAEIGARLWALSSGAVATGHADRAARPVQAQLWGLGRVAALEHPDRWGGLVDLPQAVDGRAATQLAAILAGAGADEDQLAVRDSGVLVRRFAHAPLTPGAGDAATWTARGTALVTGGTGALGGHVARWLARAGVEHLVLTSRRGPDAPGAGDLVAELEELGVKVTVAACDVADRDAVSALLDQLARDGHTLRSVFHAAGVGQGQPLTETAPADIAYVLDAKVSGAQHLDALLEADDDLDAFVLFSSNAGVWGSGNQGAYAAANAHLDALAEQRRARGLTATSVAWGLWAGGGMAGDDGEEQFRRRGLRPMAPELAVAALAQAVAHDETFLAVADLDWERFAPALTSSRPSPFIGDIPEVRRYMESVAADAPAAARDADDASSQLRRRLTPLTESEREVILLDLVRGHAAAVLGYAGAEAVDAHRAFRELGFDSLTAVEVRNRLGKSTGLRLPTTLVFDYPTSVALAQYLRAEIIQDDAAGVDSTLAELDRLEAGLTTIAPDDSARMRITMRLEALMSKWKGAEAEAPADGEAVSERLESASADEVFDFIDKELGIS</sequence>
<keyword evidence="3" id="KW-0596">Phosphopantetheine</keyword>
<dbReference type="Pfam" id="PF14765">
    <property type="entry name" value="PS-DH"/>
    <property type="match status" value="1"/>
</dbReference>
<dbReference type="Pfam" id="PF13602">
    <property type="entry name" value="ADH_zinc_N_2"/>
    <property type="match status" value="1"/>
</dbReference>
<dbReference type="Gene3D" id="1.10.1200.10">
    <property type="entry name" value="ACP-like"/>
    <property type="match status" value="3"/>
</dbReference>
<dbReference type="InterPro" id="IPR057326">
    <property type="entry name" value="KR_dom"/>
</dbReference>
<comment type="caution">
    <text evidence="14">The sequence shown here is derived from an EMBL/GenBank/DDBJ whole genome shotgun (WGS) entry which is preliminary data.</text>
</comment>
<feature type="domain" description="PKS/mFAS DH" evidence="13">
    <location>
        <begin position="933"/>
        <end position="1216"/>
    </location>
</feature>
<feature type="domain" description="Carrier" evidence="11">
    <location>
        <begin position="2030"/>
        <end position="2105"/>
    </location>
</feature>
<dbReference type="SMART" id="SM00823">
    <property type="entry name" value="PKS_PP"/>
    <property type="match status" value="3"/>
</dbReference>
<dbReference type="InterPro" id="IPR036736">
    <property type="entry name" value="ACP-like_sf"/>
</dbReference>
<dbReference type="Gene3D" id="6.10.140.1830">
    <property type="match status" value="2"/>
</dbReference>
<dbReference type="InterPro" id="IPR032821">
    <property type="entry name" value="PKS_assoc"/>
</dbReference>
<dbReference type="SMART" id="SM00829">
    <property type="entry name" value="PKS_ER"/>
    <property type="match status" value="1"/>
</dbReference>
<dbReference type="Gene3D" id="3.40.47.10">
    <property type="match status" value="3"/>
</dbReference>
<feature type="domain" description="Ketosynthase family 3 (KS3)" evidence="12">
    <location>
        <begin position="33"/>
        <end position="463"/>
    </location>
</feature>
<dbReference type="InterPro" id="IPR049552">
    <property type="entry name" value="PKS_DH_N"/>
</dbReference>
<dbReference type="Pfam" id="PF02801">
    <property type="entry name" value="Ketoacyl-synt_C"/>
    <property type="match status" value="3"/>
</dbReference>
<dbReference type="PROSITE" id="PS00012">
    <property type="entry name" value="PHOSPHOPANTETHEINE"/>
    <property type="match status" value="3"/>
</dbReference>
<evidence type="ECO:0000256" key="1">
    <source>
        <dbReference type="ARBA" id="ARBA00001957"/>
    </source>
</evidence>
<feature type="domain" description="Carrier" evidence="11">
    <location>
        <begin position="3617"/>
        <end position="3692"/>
    </location>
</feature>
<dbReference type="Proteomes" id="UP001610818">
    <property type="component" value="Unassembled WGS sequence"/>
</dbReference>
<evidence type="ECO:0000256" key="4">
    <source>
        <dbReference type="ARBA" id="ARBA00022553"/>
    </source>
</evidence>
<feature type="region of interest" description="N-terminal hotdog fold" evidence="9">
    <location>
        <begin position="933"/>
        <end position="1059"/>
    </location>
</feature>
<dbReference type="SMART" id="SM01294">
    <property type="entry name" value="PKS_PP_betabranch"/>
    <property type="match status" value="3"/>
</dbReference>
<dbReference type="Gene3D" id="3.10.129.110">
    <property type="entry name" value="Polyketide synthase dehydratase"/>
    <property type="match status" value="1"/>
</dbReference>
<dbReference type="PANTHER" id="PTHR43775">
    <property type="entry name" value="FATTY ACID SYNTHASE"/>
    <property type="match status" value="1"/>
</dbReference>
<dbReference type="RefSeq" id="WP_397708809.1">
    <property type="nucleotide sequence ID" value="NZ_JBIRGN010000001.1"/>
</dbReference>
<dbReference type="InterPro" id="IPR036291">
    <property type="entry name" value="NAD(P)-bd_dom_sf"/>
</dbReference>
<gene>
    <name evidence="14" type="ORF">ACH4F9_06955</name>
</gene>
<dbReference type="InterPro" id="IPR016035">
    <property type="entry name" value="Acyl_Trfase/lysoPLipase"/>
</dbReference>
<dbReference type="InterPro" id="IPR013154">
    <property type="entry name" value="ADH-like_N"/>
</dbReference>
<dbReference type="Pfam" id="PF18369">
    <property type="entry name" value="PKS_DE"/>
    <property type="match status" value="2"/>
</dbReference>
<dbReference type="SUPFAM" id="SSF51735">
    <property type="entry name" value="NAD(P)-binding Rossmann-fold domains"/>
    <property type="match status" value="7"/>
</dbReference>
<dbReference type="InterPro" id="IPR050091">
    <property type="entry name" value="PKS_NRPS_Biosynth_Enz"/>
</dbReference>
<dbReference type="InterPro" id="IPR001227">
    <property type="entry name" value="Ac_transferase_dom_sf"/>
</dbReference>
<dbReference type="InterPro" id="IPR014030">
    <property type="entry name" value="Ketoacyl_synth_N"/>
</dbReference>
<evidence type="ECO:0000256" key="2">
    <source>
        <dbReference type="ARBA" id="ARBA00004792"/>
    </source>
</evidence>
<dbReference type="InterPro" id="IPR006162">
    <property type="entry name" value="Ppantetheine_attach_site"/>
</dbReference>
<keyword evidence="6" id="KW-0045">Antibiotic biosynthesis</keyword>
<dbReference type="SUPFAM" id="SSF52151">
    <property type="entry name" value="FabD/lysophospholipase-like"/>
    <property type="match status" value="3"/>
</dbReference>
<dbReference type="Gene3D" id="3.30.70.3290">
    <property type="match status" value="3"/>
</dbReference>
<feature type="region of interest" description="Disordered" evidence="10">
    <location>
        <begin position="4145"/>
        <end position="4173"/>
    </location>
</feature>
<dbReference type="PROSITE" id="PS52019">
    <property type="entry name" value="PKS_MFAS_DH"/>
    <property type="match status" value="1"/>
</dbReference>
<evidence type="ECO:0000259" key="13">
    <source>
        <dbReference type="PROSITE" id="PS52019"/>
    </source>
</evidence>
<dbReference type="InterPro" id="IPR018201">
    <property type="entry name" value="Ketoacyl_synth_AS"/>
</dbReference>
<dbReference type="PANTHER" id="PTHR43775:SF51">
    <property type="entry name" value="INACTIVE PHENOLPHTHIOCEROL SYNTHESIS POLYKETIDE SYNTHASE TYPE I PKS1-RELATED"/>
    <property type="match status" value="1"/>
</dbReference>
<dbReference type="Pfam" id="PF21089">
    <property type="entry name" value="PKS_DH_N"/>
    <property type="match status" value="1"/>
</dbReference>
<feature type="compositionally biased region" description="Low complexity" evidence="10">
    <location>
        <begin position="4162"/>
        <end position="4173"/>
    </location>
</feature>
<dbReference type="Pfam" id="PF08240">
    <property type="entry name" value="ADH_N"/>
    <property type="match status" value="1"/>
</dbReference>
<organism evidence="14 15">
    <name type="scientific">Streptomyces longisporoflavus</name>
    <dbReference type="NCBI Taxonomy" id="28044"/>
    <lineage>
        <taxon>Bacteria</taxon>
        <taxon>Bacillati</taxon>
        <taxon>Actinomycetota</taxon>
        <taxon>Actinomycetes</taxon>
        <taxon>Kitasatosporales</taxon>
        <taxon>Streptomycetaceae</taxon>
        <taxon>Streptomyces</taxon>
    </lineage>
</organism>
<protein>
    <submittedName>
        <fullName evidence="14">Type I polyketide synthase</fullName>
    </submittedName>
</protein>
<dbReference type="InterPro" id="IPR020841">
    <property type="entry name" value="PKS_Beta-ketoAc_synthase_dom"/>
</dbReference>
<dbReference type="InterPro" id="IPR015083">
    <property type="entry name" value="NorB/c/GfsB-D-like_docking"/>
</dbReference>
<dbReference type="InterPro" id="IPR009081">
    <property type="entry name" value="PP-bd_ACP"/>
</dbReference>
<dbReference type="InterPro" id="IPR016039">
    <property type="entry name" value="Thiolase-like"/>
</dbReference>
<feature type="active site" description="Proton donor; for dehydratase activity" evidence="9">
    <location>
        <position position="1133"/>
    </location>
</feature>
<name>A0ABW7QID6_9ACTN</name>
<comment type="pathway">
    <text evidence="2">Antibiotic biosynthesis.</text>
</comment>
<feature type="domain" description="Carrier" evidence="11">
    <location>
        <begin position="5191"/>
        <end position="5266"/>
    </location>
</feature>
<keyword evidence="4" id="KW-0597">Phosphoprotein</keyword>
<feature type="region of interest" description="C-terminal hotdog fold" evidence="9">
    <location>
        <begin position="1072"/>
        <end position="1216"/>
    </location>
</feature>
<reference evidence="14 15" key="1">
    <citation type="submission" date="2024-10" db="EMBL/GenBank/DDBJ databases">
        <title>The Natural Products Discovery Center: Release of the First 8490 Sequenced Strains for Exploring Actinobacteria Biosynthetic Diversity.</title>
        <authorList>
            <person name="Kalkreuter E."/>
            <person name="Kautsar S.A."/>
            <person name="Yang D."/>
            <person name="Bader C.D."/>
            <person name="Teijaro C.N."/>
            <person name="Fluegel L."/>
            <person name="Davis C.M."/>
            <person name="Simpson J.R."/>
            <person name="Lauterbach L."/>
            <person name="Steele A.D."/>
            <person name="Gui C."/>
            <person name="Meng S."/>
            <person name="Li G."/>
            <person name="Viehrig K."/>
            <person name="Ye F."/>
            <person name="Su P."/>
            <person name="Kiefer A.F."/>
            <person name="Nichols A."/>
            <person name="Cepeda A.J."/>
            <person name="Yan W."/>
            <person name="Fan B."/>
            <person name="Jiang Y."/>
            <person name="Adhikari A."/>
            <person name="Zheng C.-J."/>
            <person name="Schuster L."/>
            <person name="Cowan T.M."/>
            <person name="Smanski M.J."/>
            <person name="Chevrette M.G."/>
            <person name="De Carvalho L.P.S."/>
            <person name="Shen B."/>
        </authorList>
    </citation>
    <scope>NUCLEOTIDE SEQUENCE [LARGE SCALE GENOMIC DNA]</scope>
    <source>
        <strain evidence="14 15">NPDC017990</strain>
    </source>
</reference>
<dbReference type="InterPro" id="IPR020806">
    <property type="entry name" value="PKS_PP-bd"/>
</dbReference>
<dbReference type="InterPro" id="IPR041618">
    <property type="entry name" value="PKS_DE"/>
</dbReference>
<dbReference type="SUPFAM" id="SSF53901">
    <property type="entry name" value="Thiolase-like"/>
    <property type="match status" value="3"/>
</dbReference>
<dbReference type="SMART" id="SM00822">
    <property type="entry name" value="PKS_KR"/>
    <property type="match status" value="3"/>
</dbReference>
<dbReference type="InterPro" id="IPR013968">
    <property type="entry name" value="PKS_KR"/>
</dbReference>
<dbReference type="Pfam" id="PF22621">
    <property type="entry name" value="CurL-like_PKS_C"/>
    <property type="match status" value="1"/>
</dbReference>
<feature type="active site" description="Proton acceptor; for dehydratase activity" evidence="9">
    <location>
        <position position="965"/>
    </location>
</feature>
<dbReference type="InterPro" id="IPR014031">
    <property type="entry name" value="Ketoacyl_synth_C"/>
</dbReference>